<reference evidence="2" key="1">
    <citation type="submission" date="2025-08" db="UniProtKB">
        <authorList>
            <consortium name="RefSeq"/>
        </authorList>
    </citation>
    <scope>IDENTIFICATION</scope>
</reference>
<dbReference type="GO" id="GO:0043124">
    <property type="term" value="P:negative regulation of canonical NF-kappaB signal transduction"/>
    <property type="evidence" value="ECO:0007669"/>
    <property type="project" value="InterPro"/>
</dbReference>
<organism evidence="1 2">
    <name type="scientific">Clupea harengus</name>
    <name type="common">Atlantic herring</name>
    <dbReference type="NCBI Taxonomy" id="7950"/>
    <lineage>
        <taxon>Eukaryota</taxon>
        <taxon>Metazoa</taxon>
        <taxon>Chordata</taxon>
        <taxon>Craniata</taxon>
        <taxon>Vertebrata</taxon>
        <taxon>Euteleostomi</taxon>
        <taxon>Actinopterygii</taxon>
        <taxon>Neopterygii</taxon>
        <taxon>Teleostei</taxon>
        <taxon>Clupei</taxon>
        <taxon>Clupeiformes</taxon>
        <taxon>Clupeoidei</taxon>
        <taxon>Clupeidae</taxon>
        <taxon>Clupea</taxon>
    </lineage>
</organism>
<dbReference type="Proteomes" id="UP000515152">
    <property type="component" value="Chromosome 5"/>
</dbReference>
<dbReference type="OrthoDB" id="8769224at2759"/>
<dbReference type="InterPro" id="IPR039669">
    <property type="entry name" value="TANK"/>
</dbReference>
<dbReference type="GeneID" id="105897887"/>
<name>A0A6P8FL67_CLUHA</name>
<sequence>MEDAYTALYQEFLRLRSICLRQATMLQHLTEGLKIQQGSLPLFSGSNGDSENLVSGPVQCPQNDLINFFSDTHGLMVHRQAPDQSAEMNTTHGDGVTTDLLATGVDLLQLTHPQPQALMGANAVSDPEGSLNPHGFNPPKMPPSIIDDLKRAEQQWAENNIPRERRPWSSSSFLDSEWLSLTGGRAMSRVTLQSQVCEFCQAVFPGHTTTRGEFLRHLTSHIT</sequence>
<dbReference type="PANTHER" id="PTHR15249:SF0">
    <property type="entry name" value="TRAF FAMILY MEMBER-ASSOCIATED NF-KAPPA-B ACTIVATOR"/>
    <property type="match status" value="1"/>
</dbReference>
<protein>
    <submittedName>
        <fullName evidence="2">Uncharacterized protein zgc:113184 isoform X1</fullName>
    </submittedName>
</protein>
<evidence type="ECO:0000313" key="2">
    <source>
        <dbReference type="RefSeq" id="XP_031423927.1"/>
    </source>
</evidence>
<dbReference type="RefSeq" id="XP_031423927.1">
    <property type="nucleotide sequence ID" value="XM_031568067.2"/>
</dbReference>
<keyword evidence="1" id="KW-1185">Reference proteome</keyword>
<gene>
    <name evidence="2" type="primary">zgc:113184</name>
</gene>
<dbReference type="PANTHER" id="PTHR15249">
    <property type="entry name" value="TRAF FAMILY MEMBER-ASSOCIATED NF-KAPPA-B ACTIVATOR"/>
    <property type="match status" value="1"/>
</dbReference>
<accession>A0A6P8FL67</accession>
<proteinExistence type="predicted"/>
<evidence type="ECO:0000313" key="1">
    <source>
        <dbReference type="Proteomes" id="UP000515152"/>
    </source>
</evidence>
<dbReference type="AlphaFoldDB" id="A0A6P8FL67"/>